<proteinExistence type="predicted"/>
<comment type="caution">
    <text evidence="1">The sequence shown here is derived from an EMBL/GenBank/DDBJ whole genome shotgun (WGS) entry which is preliminary data.</text>
</comment>
<accession>A0ACD3STU4</accession>
<organism evidence="1 2">
    <name type="scientific">Imbroritus primus</name>
    <dbReference type="NCBI Taxonomy" id="3058603"/>
    <lineage>
        <taxon>Bacteria</taxon>
        <taxon>Pseudomonadati</taxon>
        <taxon>Pseudomonadota</taxon>
        <taxon>Betaproteobacteria</taxon>
        <taxon>Burkholderiales</taxon>
        <taxon>Burkholderiaceae</taxon>
        <taxon>Imbroritus</taxon>
    </lineage>
</organism>
<reference evidence="1" key="1">
    <citation type="submission" date="2019-05" db="EMBL/GenBank/DDBJ databases">
        <title>Revised genome assembly of Burkholderiaceae (previously Ralstonia) sp. PBA.</title>
        <authorList>
            <person name="Gan H.M."/>
        </authorList>
    </citation>
    <scope>NUCLEOTIDE SEQUENCE</scope>
    <source>
        <strain evidence="1">PBA</strain>
    </source>
</reference>
<evidence type="ECO:0000313" key="2">
    <source>
        <dbReference type="Proteomes" id="UP000004277"/>
    </source>
</evidence>
<gene>
    <name evidence="1" type="ORF">MW7_001285</name>
</gene>
<name>A0ACD3STU4_9BURK</name>
<keyword evidence="2" id="KW-1185">Reference proteome</keyword>
<protein>
    <submittedName>
        <fullName evidence="1">DUF882 domain-containing protein</fullName>
    </submittedName>
</protein>
<dbReference type="EMBL" id="AKCV02000006">
    <property type="protein sequence ID" value="TMS59652.1"/>
    <property type="molecule type" value="Genomic_DNA"/>
</dbReference>
<evidence type="ECO:0000313" key="1">
    <source>
        <dbReference type="EMBL" id="TMS59652.1"/>
    </source>
</evidence>
<dbReference type="Proteomes" id="UP000004277">
    <property type="component" value="Unassembled WGS sequence"/>
</dbReference>
<sequence length="154" mass="17040">MALGAAPARHLAFDHTHTREKIALDYAVDGSYVPAALRSLDHFMRDHYTGTVGQIDPALFDLLHALRLQLRQTTAFEVISCYRCPETNAHLKRTRGGGVATRSLHMDGKAIDIRIPGVALADLRDAALGLQLGGVGYYAREQFVHVDVGRVRHW</sequence>